<comment type="subunit">
    <text evidence="7">Homodimer.</text>
</comment>
<dbReference type="SUPFAM" id="SSF52540">
    <property type="entry name" value="P-loop containing nucleoside triphosphate hydrolases"/>
    <property type="match status" value="1"/>
</dbReference>
<evidence type="ECO:0000256" key="4">
    <source>
        <dbReference type="ARBA" id="ARBA00023004"/>
    </source>
</evidence>
<dbReference type="GO" id="GO:0016226">
    <property type="term" value="P:iron-sulfur cluster assembly"/>
    <property type="evidence" value="ECO:0007669"/>
    <property type="project" value="InterPro"/>
</dbReference>
<dbReference type="InterPro" id="IPR000808">
    <property type="entry name" value="Mrp-like_CS"/>
</dbReference>
<dbReference type="PANTHER" id="PTHR42961:SF2">
    <property type="entry name" value="IRON-SULFUR PROTEIN NUBPL"/>
    <property type="match status" value="1"/>
</dbReference>
<dbReference type="NCBIfam" id="NF008669">
    <property type="entry name" value="PRK11670.1"/>
    <property type="match status" value="1"/>
</dbReference>
<reference evidence="8 9" key="1">
    <citation type="submission" date="2019-06" db="EMBL/GenBank/DDBJ databases">
        <title>Whole genome shotgun sequence of Vibrio inusitatus NBRC 102082.</title>
        <authorList>
            <person name="Hosoyama A."/>
            <person name="Uohara A."/>
            <person name="Ohji S."/>
            <person name="Ichikawa N."/>
        </authorList>
    </citation>
    <scope>NUCLEOTIDE SEQUENCE [LARGE SCALE GENOMIC DNA]</scope>
    <source>
        <strain evidence="8 9">NBRC 102082</strain>
    </source>
</reference>
<dbReference type="InterPro" id="IPR027417">
    <property type="entry name" value="P-loop_NTPase"/>
</dbReference>
<dbReference type="GO" id="GO:0005524">
    <property type="term" value="F:ATP binding"/>
    <property type="evidence" value="ECO:0007669"/>
    <property type="project" value="UniProtKB-UniRule"/>
</dbReference>
<evidence type="ECO:0000313" key="9">
    <source>
        <dbReference type="Proteomes" id="UP000318717"/>
    </source>
</evidence>
<comment type="caution">
    <text evidence="8">The sequence shown here is derived from an EMBL/GenBank/DDBJ whole genome shotgun (WGS) entry which is preliminary data.</text>
</comment>
<dbReference type="Proteomes" id="UP000318717">
    <property type="component" value="Unassembled WGS sequence"/>
</dbReference>
<keyword evidence="1 7" id="KW-0479">Metal-binding</keyword>
<organism evidence="8 9">
    <name type="scientific">Vibrio inusitatus NBRC 102082</name>
    <dbReference type="NCBI Taxonomy" id="1219070"/>
    <lineage>
        <taxon>Bacteria</taxon>
        <taxon>Pseudomonadati</taxon>
        <taxon>Pseudomonadota</taxon>
        <taxon>Gammaproteobacteria</taxon>
        <taxon>Vibrionales</taxon>
        <taxon>Vibrionaceae</taxon>
        <taxon>Vibrio</taxon>
    </lineage>
</organism>
<dbReference type="InterPro" id="IPR044304">
    <property type="entry name" value="NUBPL-like"/>
</dbReference>
<name>A0A4Y3HRA8_9VIBR</name>
<keyword evidence="3 7" id="KW-0067">ATP-binding</keyword>
<evidence type="ECO:0000256" key="5">
    <source>
        <dbReference type="ARBA" id="ARBA00023014"/>
    </source>
</evidence>
<evidence type="ECO:0000256" key="1">
    <source>
        <dbReference type="ARBA" id="ARBA00022723"/>
    </source>
</evidence>
<dbReference type="Gene3D" id="3.40.50.300">
    <property type="entry name" value="P-loop containing nucleotide triphosphate hydrolases"/>
    <property type="match status" value="1"/>
</dbReference>
<evidence type="ECO:0000256" key="6">
    <source>
        <dbReference type="ARBA" id="ARBA00024036"/>
    </source>
</evidence>
<dbReference type="EMBL" id="BJLF01000001">
    <property type="protein sequence ID" value="GEA49567.1"/>
    <property type="molecule type" value="Genomic_DNA"/>
</dbReference>
<dbReference type="PANTHER" id="PTHR42961">
    <property type="entry name" value="IRON-SULFUR PROTEIN NUBPL"/>
    <property type="match status" value="1"/>
</dbReference>
<dbReference type="InterPro" id="IPR033756">
    <property type="entry name" value="YlxH/NBP35"/>
</dbReference>
<dbReference type="FunFam" id="3.40.50.300:FF:000418">
    <property type="entry name" value="Iron-sulfur cluster carrier protein"/>
    <property type="match status" value="1"/>
</dbReference>
<keyword evidence="5 7" id="KW-0411">Iron-sulfur</keyword>
<dbReference type="Pfam" id="PF10609">
    <property type="entry name" value="ParA"/>
    <property type="match status" value="1"/>
</dbReference>
<dbReference type="GO" id="GO:0140663">
    <property type="term" value="F:ATP-dependent FeS chaperone activity"/>
    <property type="evidence" value="ECO:0007669"/>
    <property type="project" value="InterPro"/>
</dbReference>
<sequence length="357" mass="38721">MNKEIQGLHAWLNQFQHPLLVSEWAATQGVVTIDDKGKAIDVEIPFLVESLTQAVGNWISQHDAPAQWDDYTFYVSARVRPLESKVVSSLTSIKNIIAVTSAKGGVGKSTTTANLALAIAQQGAKVGVLDADVYGPSIPLMFGTKGKNLEIIDNKWMKPLEAHGVYTQSIGYLISSDDAAVWRGPMASKALMQLLKETQWPELDYLIIDMPPGTGDLQLTLSQEIPLTSALVVTTPQDLALADAIKGIAMFEKAEVGVLGLIENMSYHVCSNCGSHEDIFGSGGAVKLAAEKGISVLGQLPLHLNVRRDIDMGVPSVVNPESAEQAQGYLQLAEQVVSRLFWHGKPQPERIRFVEVK</sequence>
<dbReference type="GO" id="GO:0046872">
    <property type="term" value="F:metal ion binding"/>
    <property type="evidence" value="ECO:0007669"/>
    <property type="project" value="UniProtKB-KW"/>
</dbReference>
<accession>A0A4Y3HRA8</accession>
<proteinExistence type="inferred from homology"/>
<keyword evidence="4 7" id="KW-0408">Iron</keyword>
<dbReference type="InterPro" id="IPR019591">
    <property type="entry name" value="Mrp/NBP35_ATP-bd"/>
</dbReference>
<gene>
    <name evidence="8" type="ORF">VIN01S_03710</name>
</gene>
<evidence type="ECO:0000313" key="8">
    <source>
        <dbReference type="EMBL" id="GEA49567.1"/>
    </source>
</evidence>
<dbReference type="GO" id="GO:0005829">
    <property type="term" value="C:cytosol"/>
    <property type="evidence" value="ECO:0007669"/>
    <property type="project" value="TreeGrafter"/>
</dbReference>
<dbReference type="HAMAP" id="MF_02040">
    <property type="entry name" value="Mrp_NBP35"/>
    <property type="match status" value="1"/>
</dbReference>
<dbReference type="AlphaFoldDB" id="A0A4Y3HRA8"/>
<keyword evidence="2 7" id="KW-0547">Nucleotide-binding</keyword>
<evidence type="ECO:0000256" key="2">
    <source>
        <dbReference type="ARBA" id="ARBA00022741"/>
    </source>
</evidence>
<dbReference type="CDD" id="cd02037">
    <property type="entry name" value="Mrp_NBP35"/>
    <property type="match status" value="1"/>
</dbReference>
<protein>
    <recommendedName>
        <fullName evidence="7">Iron-sulfur cluster carrier protein</fullName>
    </recommendedName>
</protein>
<evidence type="ECO:0000256" key="7">
    <source>
        <dbReference type="HAMAP-Rule" id="MF_02040"/>
    </source>
</evidence>
<dbReference type="GO" id="GO:0051539">
    <property type="term" value="F:4 iron, 4 sulfur cluster binding"/>
    <property type="evidence" value="ECO:0007669"/>
    <property type="project" value="TreeGrafter"/>
</dbReference>
<feature type="binding site" evidence="7">
    <location>
        <begin position="102"/>
        <end position="109"/>
    </location>
    <ligand>
        <name>ATP</name>
        <dbReference type="ChEBI" id="CHEBI:30616"/>
    </ligand>
</feature>
<dbReference type="PROSITE" id="PS01215">
    <property type="entry name" value="MRP"/>
    <property type="match status" value="1"/>
</dbReference>
<dbReference type="OrthoDB" id="9809679at2"/>
<comment type="similarity">
    <text evidence="6 7">Belongs to the Mrp/NBP35 ATP-binding proteins family.</text>
</comment>
<dbReference type="GO" id="GO:0016887">
    <property type="term" value="F:ATP hydrolysis activity"/>
    <property type="evidence" value="ECO:0007669"/>
    <property type="project" value="UniProtKB-UniRule"/>
</dbReference>
<comment type="function">
    <text evidence="7">Binds and transfers iron-sulfur (Fe-S) clusters to target apoproteins. Can hydrolyze ATP.</text>
</comment>
<keyword evidence="7" id="KW-0378">Hydrolase</keyword>
<keyword evidence="9" id="KW-1185">Reference proteome</keyword>
<dbReference type="RefSeq" id="WP_141343913.1">
    <property type="nucleotide sequence ID" value="NZ_BJLF01000001.1"/>
</dbReference>
<evidence type="ECO:0000256" key="3">
    <source>
        <dbReference type="ARBA" id="ARBA00022840"/>
    </source>
</evidence>